<accession>B6G8H0</accession>
<dbReference type="EMBL" id="ABXJ01000018">
    <property type="protein sequence ID" value="EEA91435.1"/>
    <property type="molecule type" value="Genomic_DNA"/>
</dbReference>
<dbReference type="HOGENOM" id="CLU_3151659_0_0_11"/>
<gene>
    <name evidence="1" type="ORF">COLSTE_00350</name>
</gene>
<evidence type="ECO:0000313" key="2">
    <source>
        <dbReference type="Proteomes" id="UP000003560"/>
    </source>
</evidence>
<dbReference type="Proteomes" id="UP000003560">
    <property type="component" value="Unassembled WGS sequence"/>
</dbReference>
<proteinExistence type="predicted"/>
<reference evidence="1 2" key="2">
    <citation type="submission" date="2008-10" db="EMBL/GenBank/DDBJ databases">
        <authorList>
            <person name="Fulton L."/>
            <person name="Clifton S."/>
            <person name="Fulton B."/>
            <person name="Xu J."/>
            <person name="Minx P."/>
            <person name="Pepin K.H."/>
            <person name="Johnson M."/>
            <person name="Thiruvilangam P."/>
            <person name="Bhonagiri V."/>
            <person name="Nash W.E."/>
            <person name="Mardis E.R."/>
            <person name="Wilson R.K."/>
        </authorList>
    </citation>
    <scope>NUCLEOTIDE SEQUENCE [LARGE SCALE GENOMIC DNA]</scope>
    <source>
        <strain evidence="1 2">DSM 13279</strain>
    </source>
</reference>
<protein>
    <submittedName>
        <fullName evidence="1">Uncharacterized protein</fullName>
    </submittedName>
</protein>
<organism evidence="1 2">
    <name type="scientific">Collinsella stercoris DSM 13279</name>
    <dbReference type="NCBI Taxonomy" id="445975"/>
    <lineage>
        <taxon>Bacteria</taxon>
        <taxon>Bacillati</taxon>
        <taxon>Actinomycetota</taxon>
        <taxon>Coriobacteriia</taxon>
        <taxon>Coriobacteriales</taxon>
        <taxon>Coriobacteriaceae</taxon>
        <taxon>Collinsella</taxon>
    </lineage>
</organism>
<keyword evidence="2" id="KW-1185">Reference proteome</keyword>
<sequence length="48" mass="5448">MVGSRLSLLARQAQQFARLLHYASMFDSTTEITPRSHGPRRPSVDCQM</sequence>
<reference evidence="1 2" key="1">
    <citation type="submission" date="2008-10" db="EMBL/GenBank/DDBJ databases">
        <title>Draft genome sequence of Collinsella stercoris (DSM 13279).</title>
        <authorList>
            <person name="Sudarsanam P."/>
            <person name="Ley R."/>
            <person name="Guruge J."/>
            <person name="Turnbaugh P.J."/>
            <person name="Mahowald M."/>
            <person name="Liep D."/>
            <person name="Gordon J."/>
        </authorList>
    </citation>
    <scope>NUCLEOTIDE SEQUENCE [LARGE SCALE GENOMIC DNA]</scope>
    <source>
        <strain evidence="1 2">DSM 13279</strain>
    </source>
</reference>
<name>B6G8H0_9ACTN</name>
<dbReference type="AlphaFoldDB" id="B6G8H0"/>
<evidence type="ECO:0000313" key="1">
    <source>
        <dbReference type="EMBL" id="EEA91435.1"/>
    </source>
</evidence>
<comment type="caution">
    <text evidence="1">The sequence shown here is derived from an EMBL/GenBank/DDBJ whole genome shotgun (WGS) entry which is preliminary data.</text>
</comment>